<evidence type="ECO:0000259" key="4">
    <source>
        <dbReference type="Pfam" id="PF22082"/>
    </source>
</evidence>
<dbReference type="InterPro" id="IPR035107">
    <property type="entry name" value="tRNA_thiolation_TtcA_Ctu1"/>
</dbReference>
<comment type="caution">
    <text evidence="5">The sequence shown here is derived from an EMBL/GenBank/DDBJ whole genome shotgun (WGS) entry which is preliminary data.</text>
</comment>
<dbReference type="GO" id="GO:0002144">
    <property type="term" value="C:cytosolic tRNA wobble base thiouridylase complex"/>
    <property type="evidence" value="ECO:0007669"/>
    <property type="project" value="TreeGrafter"/>
</dbReference>
<dbReference type="GO" id="GO:0046872">
    <property type="term" value="F:metal ion binding"/>
    <property type="evidence" value="ECO:0007669"/>
    <property type="project" value="UniProtKB-KW"/>
</dbReference>
<proteinExistence type="predicted"/>
<organism evidence="5 6">
    <name type="scientific">Pelolinea submarina</name>
    <dbReference type="NCBI Taxonomy" id="913107"/>
    <lineage>
        <taxon>Bacteria</taxon>
        <taxon>Bacillati</taxon>
        <taxon>Chloroflexota</taxon>
        <taxon>Anaerolineae</taxon>
        <taxon>Anaerolineales</taxon>
        <taxon>Anaerolineaceae</taxon>
        <taxon>Pelolinea</taxon>
    </lineage>
</organism>
<feature type="domain" description="tRNA(Ile)-lysidine/2-thiocytidine synthase N-terminal" evidence="3">
    <location>
        <begin position="50"/>
        <end position="173"/>
    </location>
</feature>
<evidence type="ECO:0000256" key="1">
    <source>
        <dbReference type="ARBA" id="ARBA00022679"/>
    </source>
</evidence>
<dbReference type="InterPro" id="IPR011063">
    <property type="entry name" value="TilS/TtcA_N"/>
</dbReference>
<dbReference type="GO" id="GO:0000049">
    <property type="term" value="F:tRNA binding"/>
    <property type="evidence" value="ECO:0007669"/>
    <property type="project" value="TreeGrafter"/>
</dbReference>
<feature type="binding site" evidence="2">
    <location>
        <position position="25"/>
    </location>
    <ligand>
        <name>Zn(2+)</name>
        <dbReference type="ChEBI" id="CHEBI:29105"/>
        <label>1</label>
    </ligand>
</feature>
<evidence type="ECO:0000313" key="5">
    <source>
        <dbReference type="EMBL" id="REG11214.1"/>
    </source>
</evidence>
<dbReference type="Gene3D" id="3.40.50.620">
    <property type="entry name" value="HUPs"/>
    <property type="match status" value="1"/>
</dbReference>
<dbReference type="PANTHER" id="PTHR11807">
    <property type="entry name" value="ATPASES OF THE PP SUPERFAMILY-RELATED"/>
    <property type="match status" value="1"/>
</dbReference>
<feature type="domain" description="2-thiouridine synthetase TtuA-like N-terminal LIM" evidence="4">
    <location>
        <begin position="2"/>
        <end position="27"/>
    </location>
</feature>
<keyword evidence="2" id="KW-0479">Metal-binding</keyword>
<feature type="binding site" evidence="2">
    <location>
        <position position="298"/>
    </location>
    <ligand>
        <name>Zn(2+)</name>
        <dbReference type="ChEBI" id="CHEBI:29105"/>
        <label>2</label>
    </ligand>
</feature>
<feature type="binding site" evidence="2">
    <location>
        <position position="285"/>
    </location>
    <ligand>
        <name>Zn(2+)</name>
        <dbReference type="ChEBI" id="CHEBI:29105"/>
        <label>2</label>
    </ligand>
</feature>
<keyword evidence="2" id="KW-0862">Zinc</keyword>
<evidence type="ECO:0000313" key="6">
    <source>
        <dbReference type="Proteomes" id="UP000256388"/>
    </source>
</evidence>
<feature type="binding site" evidence="2">
    <location>
        <position position="3"/>
    </location>
    <ligand>
        <name>Zn(2+)</name>
        <dbReference type="ChEBI" id="CHEBI:29105"/>
        <label>1</label>
    </ligand>
</feature>
<reference evidence="5 6" key="1">
    <citation type="submission" date="2018-08" db="EMBL/GenBank/DDBJ databases">
        <title>Genomic Encyclopedia of Type Strains, Phase IV (KMG-IV): sequencing the most valuable type-strain genomes for metagenomic binning, comparative biology and taxonomic classification.</title>
        <authorList>
            <person name="Goeker M."/>
        </authorList>
    </citation>
    <scope>NUCLEOTIDE SEQUENCE [LARGE SCALE GENOMIC DNA]</scope>
    <source>
        <strain evidence="5 6">DSM 23923</strain>
    </source>
</reference>
<dbReference type="Pfam" id="PF01171">
    <property type="entry name" value="ATP_bind_3"/>
    <property type="match status" value="1"/>
</dbReference>
<protein>
    <submittedName>
        <fullName evidence="5">Uncharacterized protein (TIGR00269 family)</fullName>
    </submittedName>
</protein>
<sequence>MRCRKCGQKAVINMRQHRLALCDEHYLEWLPEQTERFIKKYEMFTRYERLLLAVSGGKDSLALWDVLWRLGYNVDGLYINLGIDGSLDYSNQSQRFAQQFADERNLKLINLNVHEQYGESIPEIAQRTRRGQDKTCSICGLVKRHIFNQSARDGNYDAVITAHNLDDEAAVLLSNSLDWSLERLGRGQPLLPAGGGFVRKAKPFCRFYERESAAYTLLRGIPYIHEECPYSTGSKQLFFKQDLNRWEEHMPGTKLRFYLNYLTALDEGAFPQRQESPAELDQQRCPICGQPTITGNTCAFCRLFEK</sequence>
<name>A0A347ZSE0_9CHLR</name>
<evidence type="ECO:0000256" key="2">
    <source>
        <dbReference type="PIRSR" id="PIRSR004976-50"/>
    </source>
</evidence>
<dbReference type="PIRSF" id="PIRSF004976">
    <property type="entry name" value="ATPase_YdaO"/>
    <property type="match status" value="1"/>
</dbReference>
<dbReference type="Pfam" id="PF22082">
    <property type="entry name" value="TtuA_LIM_N"/>
    <property type="match status" value="1"/>
</dbReference>
<dbReference type="RefSeq" id="WP_116224349.1">
    <property type="nucleotide sequence ID" value="NZ_AP018437.1"/>
</dbReference>
<dbReference type="AlphaFoldDB" id="A0A347ZSE0"/>
<dbReference type="InterPro" id="IPR014729">
    <property type="entry name" value="Rossmann-like_a/b/a_fold"/>
</dbReference>
<feature type="binding site" evidence="2">
    <location>
        <position position="6"/>
    </location>
    <ligand>
        <name>Zn(2+)</name>
        <dbReference type="ChEBI" id="CHEBI:29105"/>
        <label>1</label>
    </ligand>
</feature>
<gene>
    <name evidence="5" type="ORF">DFR64_1091</name>
</gene>
<dbReference type="InterPro" id="IPR054306">
    <property type="entry name" value="TtuA-like_LIM_N"/>
</dbReference>
<feature type="binding site" evidence="2">
    <location>
        <position position="288"/>
    </location>
    <ligand>
        <name>Zn(2+)</name>
        <dbReference type="ChEBI" id="CHEBI:29105"/>
        <label>2</label>
    </ligand>
</feature>
<evidence type="ECO:0000259" key="3">
    <source>
        <dbReference type="Pfam" id="PF01171"/>
    </source>
</evidence>
<dbReference type="CDD" id="cd01993">
    <property type="entry name" value="TtuA-like"/>
    <property type="match status" value="1"/>
</dbReference>
<accession>A0A347ZSE0</accession>
<feature type="binding site" evidence="2">
    <location>
        <position position="301"/>
    </location>
    <ligand>
        <name>Zn(2+)</name>
        <dbReference type="ChEBI" id="CHEBI:29105"/>
        <label>2</label>
    </ligand>
</feature>
<keyword evidence="1" id="KW-0808">Transferase</keyword>
<dbReference type="OrthoDB" id="9801054at2"/>
<dbReference type="GO" id="GO:0016740">
    <property type="term" value="F:transferase activity"/>
    <property type="evidence" value="ECO:0007669"/>
    <property type="project" value="UniProtKB-KW"/>
</dbReference>
<dbReference type="SUPFAM" id="SSF52402">
    <property type="entry name" value="Adenine nucleotide alpha hydrolases-like"/>
    <property type="match status" value="1"/>
</dbReference>
<dbReference type="PANTHER" id="PTHR11807:SF27">
    <property type="entry name" value="TRNA-5-METHYLURIDINE(54) 2-SULFURTRANSFERASE"/>
    <property type="match status" value="1"/>
</dbReference>
<dbReference type="GO" id="GO:0002143">
    <property type="term" value="P:tRNA wobble position uridine thiolation"/>
    <property type="evidence" value="ECO:0007669"/>
    <property type="project" value="TreeGrafter"/>
</dbReference>
<keyword evidence="6" id="KW-1185">Reference proteome</keyword>
<dbReference type="Proteomes" id="UP000256388">
    <property type="component" value="Unassembled WGS sequence"/>
</dbReference>
<feature type="binding site" evidence="2">
    <location>
        <position position="22"/>
    </location>
    <ligand>
        <name>Zn(2+)</name>
        <dbReference type="ChEBI" id="CHEBI:29105"/>
        <label>1</label>
    </ligand>
</feature>
<dbReference type="EMBL" id="QUMS01000001">
    <property type="protein sequence ID" value="REG11214.1"/>
    <property type="molecule type" value="Genomic_DNA"/>
</dbReference>